<dbReference type="InterPro" id="IPR003706">
    <property type="entry name" value="CstA_N"/>
</dbReference>
<evidence type="ECO:0000256" key="6">
    <source>
        <dbReference type="ARBA" id="ARBA00022989"/>
    </source>
</evidence>
<keyword evidence="6 8" id="KW-1133">Transmembrane helix</keyword>
<evidence type="ECO:0000313" key="11">
    <source>
        <dbReference type="Proteomes" id="UP001446205"/>
    </source>
</evidence>
<organism evidence="10 11">
    <name type="scientific">Thermithiobacillus plumbiphilus</name>
    <dbReference type="NCBI Taxonomy" id="1729899"/>
    <lineage>
        <taxon>Bacteria</taxon>
        <taxon>Pseudomonadati</taxon>
        <taxon>Pseudomonadota</taxon>
        <taxon>Acidithiobacillia</taxon>
        <taxon>Acidithiobacillales</taxon>
        <taxon>Thermithiobacillaceae</taxon>
        <taxon>Thermithiobacillus</taxon>
    </lineage>
</organism>
<dbReference type="InterPro" id="IPR051605">
    <property type="entry name" value="CstA"/>
</dbReference>
<comment type="caution">
    <text evidence="10">The sequence shown here is derived from an EMBL/GenBank/DDBJ whole genome shotgun (WGS) entry which is preliminary data.</text>
</comment>
<dbReference type="PANTHER" id="PTHR30252:SF3">
    <property type="entry name" value="PYRUVATE_PROTON SYMPORTER BTST"/>
    <property type="match status" value="1"/>
</dbReference>
<feature type="transmembrane region" description="Helical" evidence="8">
    <location>
        <begin position="260"/>
        <end position="281"/>
    </location>
</feature>
<sequence length="694" mass="73903">MQGDRKLGPLGLLAWIAVAVLGAGAVGGIALHRGEQINALWFIVAAVAVYAIAYRFYSAFIAAKVLALDATRATPAERFNDGRDFVPTNKWVLFGHHFAAIAGPGPLIGPTLAAQFGYLPGTLWILFGAVLGGCVQDFVTLFFSTRRDGRSLGQMARDELGPVGGVTALVGVLMIMVILIAVLGLVVVNAMKHSPWATSTVAATIPIAVLVGLYMRNIRPGRVLEASLLGLGLLLLAVGGGGWVDHHPVLRDWFDYDGPALALMVIAYGFVAAVVPVWLLLAPRDYLSTFMKLGTIIALAIAILFMAPTVKMPALTRFVDGTGPIFAGDLFPFVFITIACGAISGFHALISSGTTPKLLANEADARFIGYGAMIMESFVAIMAMIAATVLDPGVYFAINSPAGIVGETASQAVATISSWGFPVSVAQMEALARGMGEATLFARTGGAPSLAVGMASIFASAFGASLLAMWYHFAIMFEALFILTTIDAGTRVGRFMLQDLLGNIHAPLGRTSWYPGVLLSSAIIVGAWGYFLYMGTIDPNGGINSLWPLFGISNQMLAAIALCVGTTILVKCGKARYVWVTALPLIWLVIITSTAAWQKLFSPEVRVGFLAQANDLAQKLATGVLPPDKAAQAPQLIFNNRLDAALTAFFLLATWILVADSLRVVWRVWRKRPVSPLTESPHVPSRLVEDWVRD</sequence>
<feature type="transmembrane region" description="Helical" evidence="8">
    <location>
        <begin position="12"/>
        <end position="32"/>
    </location>
</feature>
<dbReference type="PANTHER" id="PTHR30252">
    <property type="entry name" value="INNER MEMBRANE PEPTIDE TRANSPORTER"/>
    <property type="match status" value="1"/>
</dbReference>
<feature type="transmembrane region" description="Helical" evidence="8">
    <location>
        <begin position="163"/>
        <end position="188"/>
    </location>
</feature>
<feature type="transmembrane region" description="Helical" evidence="8">
    <location>
        <begin position="123"/>
        <end position="143"/>
    </location>
</feature>
<feature type="transmembrane region" description="Helical" evidence="8">
    <location>
        <begin position="409"/>
        <end position="428"/>
    </location>
</feature>
<comment type="subcellular location">
    <subcellularLocation>
        <location evidence="1">Cell membrane</location>
        <topology evidence="1">Multi-pass membrane protein</topology>
    </subcellularLocation>
</comment>
<accession>A0ABU9D956</accession>
<keyword evidence="3" id="KW-0813">Transport</keyword>
<evidence type="ECO:0000256" key="2">
    <source>
        <dbReference type="ARBA" id="ARBA00007755"/>
    </source>
</evidence>
<feature type="transmembrane region" description="Helical" evidence="8">
    <location>
        <begin position="226"/>
        <end position="244"/>
    </location>
</feature>
<feature type="transmembrane region" description="Helical" evidence="8">
    <location>
        <begin position="545"/>
        <end position="570"/>
    </location>
</feature>
<dbReference type="Proteomes" id="UP001446205">
    <property type="component" value="Unassembled WGS sequence"/>
</dbReference>
<feature type="transmembrane region" description="Helical" evidence="8">
    <location>
        <begin position="577"/>
        <end position="597"/>
    </location>
</feature>
<gene>
    <name evidence="10" type="ORF">WOB96_09780</name>
</gene>
<feature type="transmembrane region" description="Helical" evidence="8">
    <location>
        <begin position="440"/>
        <end position="463"/>
    </location>
</feature>
<feature type="transmembrane region" description="Helical" evidence="8">
    <location>
        <begin position="194"/>
        <end position="214"/>
    </location>
</feature>
<evidence type="ECO:0000256" key="4">
    <source>
        <dbReference type="ARBA" id="ARBA00022475"/>
    </source>
</evidence>
<evidence type="ECO:0000256" key="3">
    <source>
        <dbReference type="ARBA" id="ARBA00022448"/>
    </source>
</evidence>
<evidence type="ECO:0000259" key="9">
    <source>
        <dbReference type="Pfam" id="PF02554"/>
    </source>
</evidence>
<protein>
    <submittedName>
        <fullName evidence="10">Carbon starvation CstA family protein</fullName>
    </submittedName>
</protein>
<evidence type="ECO:0000256" key="8">
    <source>
        <dbReference type="SAM" id="Phobius"/>
    </source>
</evidence>
<name>A0ABU9D956_9PROT</name>
<keyword evidence="5 8" id="KW-0812">Transmembrane</keyword>
<feature type="transmembrane region" description="Helical" evidence="8">
    <location>
        <begin position="293"/>
        <end position="310"/>
    </location>
</feature>
<evidence type="ECO:0000256" key="7">
    <source>
        <dbReference type="ARBA" id="ARBA00023136"/>
    </source>
</evidence>
<feature type="transmembrane region" description="Helical" evidence="8">
    <location>
        <begin position="511"/>
        <end position="533"/>
    </location>
</feature>
<feature type="transmembrane region" description="Helical" evidence="8">
    <location>
        <begin position="469"/>
        <end position="490"/>
    </location>
</feature>
<keyword evidence="11" id="KW-1185">Reference proteome</keyword>
<keyword evidence="4" id="KW-1003">Cell membrane</keyword>
<evidence type="ECO:0000256" key="5">
    <source>
        <dbReference type="ARBA" id="ARBA00022692"/>
    </source>
</evidence>
<evidence type="ECO:0000313" key="10">
    <source>
        <dbReference type="EMBL" id="MEK8090055.1"/>
    </source>
</evidence>
<dbReference type="Pfam" id="PF02554">
    <property type="entry name" value="CstA"/>
    <property type="match status" value="1"/>
</dbReference>
<feature type="transmembrane region" description="Helical" evidence="8">
    <location>
        <begin position="330"/>
        <end position="350"/>
    </location>
</feature>
<reference evidence="10 11" key="1">
    <citation type="submission" date="2024-04" db="EMBL/GenBank/DDBJ databases">
        <authorList>
            <person name="Abashina T."/>
            <person name="Shaikin A."/>
        </authorList>
    </citation>
    <scope>NUCLEOTIDE SEQUENCE [LARGE SCALE GENOMIC DNA]</scope>
    <source>
        <strain evidence="10 11">AAFK</strain>
    </source>
</reference>
<keyword evidence="7 8" id="KW-0472">Membrane</keyword>
<evidence type="ECO:0000256" key="1">
    <source>
        <dbReference type="ARBA" id="ARBA00004651"/>
    </source>
</evidence>
<feature type="transmembrane region" description="Helical" evidence="8">
    <location>
        <begin position="644"/>
        <end position="666"/>
    </location>
</feature>
<feature type="transmembrane region" description="Helical" evidence="8">
    <location>
        <begin position="39"/>
        <end position="57"/>
    </location>
</feature>
<dbReference type="EMBL" id="JBBPCO010000009">
    <property type="protein sequence ID" value="MEK8090055.1"/>
    <property type="molecule type" value="Genomic_DNA"/>
</dbReference>
<comment type="similarity">
    <text evidence="2">Belongs to the peptide transporter carbon starvation (CstA) (TC 2.A.114) family.</text>
</comment>
<feature type="transmembrane region" description="Helical" evidence="8">
    <location>
        <begin position="370"/>
        <end position="389"/>
    </location>
</feature>
<dbReference type="RefSeq" id="WP_341371112.1">
    <property type="nucleotide sequence ID" value="NZ_JBBPCO010000009.1"/>
</dbReference>
<proteinExistence type="inferred from homology"/>
<feature type="domain" description="CstA N-terminal" evidence="9">
    <location>
        <begin position="38"/>
        <end position="595"/>
    </location>
</feature>